<accession>A0A7J6WPE7</accession>
<dbReference type="PANTHER" id="PTHR15710">
    <property type="entry name" value="E3 UBIQUITIN-PROTEIN LIGASE PRAJA"/>
    <property type="match status" value="1"/>
</dbReference>
<evidence type="ECO:0000256" key="3">
    <source>
        <dbReference type="ARBA" id="ARBA00022679"/>
    </source>
</evidence>
<dbReference type="GO" id="GO:0005737">
    <property type="term" value="C:cytoplasm"/>
    <property type="evidence" value="ECO:0007669"/>
    <property type="project" value="TreeGrafter"/>
</dbReference>
<comment type="caution">
    <text evidence="11">The sequence shown here is derived from an EMBL/GenBank/DDBJ whole genome shotgun (WGS) entry which is preliminary data.</text>
</comment>
<dbReference type="OrthoDB" id="8062037at2759"/>
<dbReference type="InterPro" id="IPR001841">
    <property type="entry name" value="Znf_RING"/>
</dbReference>
<dbReference type="GO" id="GO:0016567">
    <property type="term" value="P:protein ubiquitination"/>
    <property type="evidence" value="ECO:0007669"/>
    <property type="project" value="TreeGrafter"/>
</dbReference>
<evidence type="ECO:0000259" key="10">
    <source>
        <dbReference type="PROSITE" id="PS50089"/>
    </source>
</evidence>
<organism evidence="11 12">
    <name type="scientific">Thalictrum thalictroides</name>
    <name type="common">Rue-anemone</name>
    <name type="synonym">Anemone thalictroides</name>
    <dbReference type="NCBI Taxonomy" id="46969"/>
    <lineage>
        <taxon>Eukaryota</taxon>
        <taxon>Viridiplantae</taxon>
        <taxon>Streptophyta</taxon>
        <taxon>Embryophyta</taxon>
        <taxon>Tracheophyta</taxon>
        <taxon>Spermatophyta</taxon>
        <taxon>Magnoliopsida</taxon>
        <taxon>Ranunculales</taxon>
        <taxon>Ranunculaceae</taxon>
        <taxon>Thalictroideae</taxon>
        <taxon>Thalictrum</taxon>
    </lineage>
</organism>
<gene>
    <name evidence="11" type="ORF">FRX31_011164</name>
</gene>
<evidence type="ECO:0000313" key="11">
    <source>
        <dbReference type="EMBL" id="KAF5199249.1"/>
    </source>
</evidence>
<dbReference type="InterPro" id="IPR039525">
    <property type="entry name" value="RNF126-like_zinc-ribbon"/>
</dbReference>
<evidence type="ECO:0000256" key="4">
    <source>
        <dbReference type="ARBA" id="ARBA00022723"/>
    </source>
</evidence>
<dbReference type="PROSITE" id="PS50089">
    <property type="entry name" value="ZF_RING_2"/>
    <property type="match status" value="1"/>
</dbReference>
<keyword evidence="6" id="KW-0833">Ubl conjugation pathway</keyword>
<comment type="catalytic activity">
    <reaction evidence="1">
        <text>S-ubiquitinyl-[E2 ubiquitin-conjugating enzyme]-L-cysteine + [acceptor protein]-L-lysine = [E2 ubiquitin-conjugating enzyme]-L-cysteine + N(6)-ubiquitinyl-[acceptor protein]-L-lysine.</text>
        <dbReference type="EC" id="2.3.2.27"/>
    </reaction>
</comment>
<dbReference type="SMART" id="SM00184">
    <property type="entry name" value="RING"/>
    <property type="match status" value="1"/>
</dbReference>
<dbReference type="Pfam" id="PF14369">
    <property type="entry name" value="Zn_ribbon_19"/>
    <property type="match status" value="1"/>
</dbReference>
<name>A0A7J6WPE7_THATH</name>
<evidence type="ECO:0000256" key="5">
    <source>
        <dbReference type="ARBA" id="ARBA00022771"/>
    </source>
</evidence>
<dbReference type="EMBL" id="JABWDY010012261">
    <property type="protein sequence ID" value="KAF5199249.1"/>
    <property type="molecule type" value="Genomic_DNA"/>
</dbReference>
<evidence type="ECO:0000256" key="6">
    <source>
        <dbReference type="ARBA" id="ARBA00022786"/>
    </source>
</evidence>
<dbReference type="GO" id="GO:0061630">
    <property type="term" value="F:ubiquitin protein ligase activity"/>
    <property type="evidence" value="ECO:0007669"/>
    <property type="project" value="UniProtKB-EC"/>
</dbReference>
<dbReference type="PANTHER" id="PTHR15710:SF18">
    <property type="entry name" value="RING-TYPE E3 UBIQUITIN TRANSFERASE"/>
    <property type="match status" value="1"/>
</dbReference>
<dbReference type="AlphaFoldDB" id="A0A7J6WPE7"/>
<keyword evidence="4" id="KW-0479">Metal-binding</keyword>
<evidence type="ECO:0000256" key="8">
    <source>
        <dbReference type="PROSITE-ProRule" id="PRU00175"/>
    </source>
</evidence>
<sequence length="316" mass="36683">MSLSPPRVRNSGIRNYRLYWCQNCLRTVRIGTSNPFQIVCPRCFGEFIYEVNVARPRLSEYLTTDVNESPEARLLEALSLFLDPPSRRHQNHEFNGRYWWEPEMRPMPAVPRPQRRGWPWVVLQPTDEPARPTNGSPATDPRNFFAGPGFNQLIEELTQNDRPGPPPAPNSAIDGMPMVKITSQHLNNDSICPVCKDEFELGSVAREMPCKHIYHSDCIVPWLQMHNSCPVCRLELQEPIASTENVHSSRGSNQPVGFFSNDDDDDQHSEVDRVIRNRRRWRWNRLSSLWPFRGRWRYRHIGTRDNNVNTNRGGNN</sequence>
<feature type="domain" description="RING-type" evidence="10">
    <location>
        <begin position="192"/>
        <end position="233"/>
    </location>
</feature>
<dbReference type="GO" id="GO:0008270">
    <property type="term" value="F:zinc ion binding"/>
    <property type="evidence" value="ECO:0007669"/>
    <property type="project" value="UniProtKB-KW"/>
</dbReference>
<dbReference type="SUPFAM" id="SSF57850">
    <property type="entry name" value="RING/U-box"/>
    <property type="match status" value="1"/>
</dbReference>
<keyword evidence="3" id="KW-0808">Transferase</keyword>
<dbReference type="CDD" id="cd16667">
    <property type="entry name" value="RING-H2_RNF126-like"/>
    <property type="match status" value="1"/>
</dbReference>
<dbReference type="Gene3D" id="3.30.40.10">
    <property type="entry name" value="Zinc/RING finger domain, C3HC4 (zinc finger)"/>
    <property type="match status" value="1"/>
</dbReference>
<feature type="compositionally biased region" description="Polar residues" evidence="9">
    <location>
        <begin position="243"/>
        <end position="255"/>
    </location>
</feature>
<evidence type="ECO:0000256" key="2">
    <source>
        <dbReference type="ARBA" id="ARBA00012483"/>
    </source>
</evidence>
<evidence type="ECO:0000313" key="12">
    <source>
        <dbReference type="Proteomes" id="UP000554482"/>
    </source>
</evidence>
<reference evidence="11 12" key="1">
    <citation type="submission" date="2020-06" db="EMBL/GenBank/DDBJ databases">
        <title>Transcriptomic and genomic resources for Thalictrum thalictroides and T. hernandezii: Facilitating candidate gene discovery in an emerging model plant lineage.</title>
        <authorList>
            <person name="Arias T."/>
            <person name="Riano-Pachon D.M."/>
            <person name="Di Stilio V.S."/>
        </authorList>
    </citation>
    <scope>NUCLEOTIDE SEQUENCE [LARGE SCALE GENOMIC DNA]</scope>
    <source>
        <strain evidence="12">cv. WT478/WT964</strain>
        <tissue evidence="11">Leaves</tissue>
    </source>
</reference>
<dbReference type="FunFam" id="3.30.40.10:FF:000022">
    <property type="entry name" value="E3 ubiquitin-protein ligase RING1-like"/>
    <property type="match status" value="1"/>
</dbReference>
<dbReference type="Proteomes" id="UP000554482">
    <property type="component" value="Unassembled WGS sequence"/>
</dbReference>
<dbReference type="InterPro" id="IPR013083">
    <property type="entry name" value="Znf_RING/FYVE/PHD"/>
</dbReference>
<keyword evidence="7" id="KW-0862">Zinc</keyword>
<evidence type="ECO:0000256" key="1">
    <source>
        <dbReference type="ARBA" id="ARBA00000900"/>
    </source>
</evidence>
<evidence type="ECO:0000256" key="9">
    <source>
        <dbReference type="SAM" id="MobiDB-lite"/>
    </source>
</evidence>
<dbReference type="Pfam" id="PF13639">
    <property type="entry name" value="zf-RING_2"/>
    <property type="match status" value="1"/>
</dbReference>
<keyword evidence="12" id="KW-1185">Reference proteome</keyword>
<proteinExistence type="predicted"/>
<feature type="region of interest" description="Disordered" evidence="9">
    <location>
        <begin position="243"/>
        <end position="268"/>
    </location>
</feature>
<keyword evidence="5 8" id="KW-0863">Zinc-finger</keyword>
<protein>
    <recommendedName>
        <fullName evidence="2">RING-type E3 ubiquitin transferase</fullName>
        <ecNumber evidence="2">2.3.2.27</ecNumber>
    </recommendedName>
</protein>
<dbReference type="EC" id="2.3.2.27" evidence="2"/>
<evidence type="ECO:0000256" key="7">
    <source>
        <dbReference type="ARBA" id="ARBA00022833"/>
    </source>
</evidence>